<evidence type="ECO:0000256" key="1">
    <source>
        <dbReference type="SAM" id="MobiDB-lite"/>
    </source>
</evidence>
<feature type="region of interest" description="Disordered" evidence="1">
    <location>
        <begin position="115"/>
        <end position="138"/>
    </location>
</feature>
<feature type="compositionally biased region" description="Polar residues" evidence="1">
    <location>
        <begin position="124"/>
        <end position="138"/>
    </location>
</feature>
<feature type="region of interest" description="Disordered" evidence="1">
    <location>
        <begin position="207"/>
        <end position="241"/>
    </location>
</feature>
<name>A0ABM0JZ64_APLCA</name>
<gene>
    <name evidence="3" type="primary">LOC101856281</name>
</gene>
<protein>
    <submittedName>
        <fullName evidence="3">Uncharacterized protein LOC101856281</fullName>
    </submittedName>
</protein>
<proteinExistence type="predicted"/>
<dbReference type="Proteomes" id="UP000694888">
    <property type="component" value="Unplaced"/>
</dbReference>
<dbReference type="GeneID" id="101856281"/>
<feature type="region of interest" description="Disordered" evidence="1">
    <location>
        <begin position="340"/>
        <end position="360"/>
    </location>
</feature>
<organism evidence="2 3">
    <name type="scientific">Aplysia californica</name>
    <name type="common">California sea hare</name>
    <dbReference type="NCBI Taxonomy" id="6500"/>
    <lineage>
        <taxon>Eukaryota</taxon>
        <taxon>Metazoa</taxon>
        <taxon>Spiralia</taxon>
        <taxon>Lophotrochozoa</taxon>
        <taxon>Mollusca</taxon>
        <taxon>Gastropoda</taxon>
        <taxon>Heterobranchia</taxon>
        <taxon>Euthyneura</taxon>
        <taxon>Tectipleura</taxon>
        <taxon>Aplysiida</taxon>
        <taxon>Aplysioidea</taxon>
        <taxon>Aplysiidae</taxon>
        <taxon>Aplysia</taxon>
    </lineage>
</organism>
<keyword evidence="2" id="KW-1185">Reference proteome</keyword>
<dbReference type="RefSeq" id="XP_005104981.1">
    <property type="nucleotide sequence ID" value="XM_005104924.3"/>
</dbReference>
<reference evidence="3" key="1">
    <citation type="submission" date="2025-08" db="UniProtKB">
        <authorList>
            <consortium name="RefSeq"/>
        </authorList>
    </citation>
    <scope>IDENTIFICATION</scope>
</reference>
<evidence type="ECO:0000313" key="3">
    <source>
        <dbReference type="RefSeq" id="XP_005104981.1"/>
    </source>
</evidence>
<sequence length="360" mass="39794">MVFCVRNMHAGAATGLSLVLAAGILLQLVLVGHALNLQTTDVNSKRSVSSLSLADDLLPHLERVLGMRKGLPRSRMNRLRDAYRRLLSIDGGDSEHGTVSEDVKDFPRQYRRTISDVEQEEDSSIQPSQTSYLNDSGDSEDVNNLYSLLKGGGGLESNSLPIVDFYPDVFDKLSAANSASEESLSSLNSGLFPANDFLQGYRSVESNGIREPGASDNVDDSADLLAGNQGEEGEERSKRQQGWYIQYGKRGGLSLAGRSDRAENSQSLPLLTSKLRGHLNSPPSSVDEQLTQFLERLVDSAHARLSSSFFAHDGANKRHRSNDAKMWWWNRNEKTATPVEKRQQGWYTQYGKRADDVRST</sequence>
<evidence type="ECO:0000313" key="2">
    <source>
        <dbReference type="Proteomes" id="UP000694888"/>
    </source>
</evidence>
<accession>A0ABM0JZ64</accession>